<dbReference type="InterPro" id="IPR036390">
    <property type="entry name" value="WH_DNA-bd_sf"/>
</dbReference>
<dbReference type="PRINTS" id="PR00598">
    <property type="entry name" value="HTHMARR"/>
</dbReference>
<dbReference type="InterPro" id="IPR036388">
    <property type="entry name" value="WH-like_DNA-bd_sf"/>
</dbReference>
<dbReference type="PANTHER" id="PTHR42756">
    <property type="entry name" value="TRANSCRIPTIONAL REGULATOR, MARR"/>
    <property type="match status" value="1"/>
</dbReference>
<evidence type="ECO:0000256" key="3">
    <source>
        <dbReference type="ARBA" id="ARBA00023163"/>
    </source>
</evidence>
<evidence type="ECO:0000259" key="4">
    <source>
        <dbReference type="PROSITE" id="PS50995"/>
    </source>
</evidence>
<dbReference type="Pfam" id="PF01047">
    <property type="entry name" value="MarR"/>
    <property type="match status" value="1"/>
</dbReference>
<keyword evidence="3" id="KW-0804">Transcription</keyword>
<dbReference type="EMBL" id="BPQV01000004">
    <property type="protein sequence ID" value="GJE26867.1"/>
    <property type="molecule type" value="Genomic_DNA"/>
</dbReference>
<dbReference type="Gene3D" id="1.10.10.10">
    <property type="entry name" value="Winged helix-like DNA-binding domain superfamily/Winged helix DNA-binding domain"/>
    <property type="match status" value="1"/>
</dbReference>
<evidence type="ECO:0000256" key="2">
    <source>
        <dbReference type="ARBA" id="ARBA00023125"/>
    </source>
</evidence>
<dbReference type="Proteomes" id="UP001055156">
    <property type="component" value="Unassembled WGS sequence"/>
</dbReference>
<accession>A0ABQ4T8F4</accession>
<proteinExistence type="predicted"/>
<protein>
    <submittedName>
        <fullName evidence="5">HTH-type transcriptional repressor NicR</fullName>
    </submittedName>
</protein>
<evidence type="ECO:0000313" key="5">
    <source>
        <dbReference type="EMBL" id="GJE26867.1"/>
    </source>
</evidence>
<organism evidence="5 6">
    <name type="scientific">Methylobacterium organophilum</name>
    <dbReference type="NCBI Taxonomy" id="410"/>
    <lineage>
        <taxon>Bacteria</taxon>
        <taxon>Pseudomonadati</taxon>
        <taxon>Pseudomonadota</taxon>
        <taxon>Alphaproteobacteria</taxon>
        <taxon>Hyphomicrobiales</taxon>
        <taxon>Methylobacteriaceae</taxon>
        <taxon>Methylobacterium</taxon>
    </lineage>
</organism>
<dbReference type="SUPFAM" id="SSF46785">
    <property type="entry name" value="Winged helix' DNA-binding domain"/>
    <property type="match status" value="1"/>
</dbReference>
<dbReference type="SMART" id="SM00347">
    <property type="entry name" value="HTH_MARR"/>
    <property type="match status" value="1"/>
</dbReference>
<dbReference type="PROSITE" id="PS50995">
    <property type="entry name" value="HTH_MARR_2"/>
    <property type="match status" value="1"/>
</dbReference>
<keyword evidence="2" id="KW-0238">DNA-binding</keyword>
<evidence type="ECO:0000256" key="1">
    <source>
        <dbReference type="ARBA" id="ARBA00023015"/>
    </source>
</evidence>
<sequence length="127" mass="13928">MELCAEFRITPLQYSLLSTLSEHGAADQSTLARAVALDRTTTTGALKRLESRGLIQRIPSEQDRRAQDCRMTPEGTALLAAMQAPAREAHEATIASLGVDDRKTLMKLLQRVVAAHDDRRATGMPQD</sequence>
<name>A0ABQ4T8F4_METOR</name>
<feature type="domain" description="HTH marR-type" evidence="4">
    <location>
        <begin position="1"/>
        <end position="114"/>
    </location>
</feature>
<evidence type="ECO:0000313" key="6">
    <source>
        <dbReference type="Proteomes" id="UP001055156"/>
    </source>
</evidence>
<dbReference type="InterPro" id="IPR000835">
    <property type="entry name" value="HTH_MarR-typ"/>
</dbReference>
<keyword evidence="6" id="KW-1185">Reference proteome</keyword>
<dbReference type="PANTHER" id="PTHR42756:SF1">
    <property type="entry name" value="TRANSCRIPTIONAL REPRESSOR OF EMRAB OPERON"/>
    <property type="match status" value="1"/>
</dbReference>
<reference evidence="5" key="1">
    <citation type="journal article" date="2021" name="Front. Microbiol.">
        <title>Comprehensive Comparative Genomics and Phenotyping of Methylobacterium Species.</title>
        <authorList>
            <person name="Alessa O."/>
            <person name="Ogura Y."/>
            <person name="Fujitani Y."/>
            <person name="Takami H."/>
            <person name="Hayashi T."/>
            <person name="Sahin N."/>
            <person name="Tani A."/>
        </authorList>
    </citation>
    <scope>NUCLEOTIDE SEQUENCE</scope>
    <source>
        <strain evidence="5">NBRC 15689</strain>
    </source>
</reference>
<gene>
    <name evidence="5" type="primary">nicR</name>
    <name evidence="5" type="ORF">LKMONMHP_1721</name>
</gene>
<keyword evidence="1" id="KW-0805">Transcription regulation</keyword>
<reference evidence="5" key="2">
    <citation type="submission" date="2021-08" db="EMBL/GenBank/DDBJ databases">
        <authorList>
            <person name="Tani A."/>
            <person name="Ola A."/>
            <person name="Ogura Y."/>
            <person name="Katsura K."/>
            <person name="Hayashi T."/>
        </authorList>
    </citation>
    <scope>NUCLEOTIDE SEQUENCE</scope>
    <source>
        <strain evidence="5">NBRC 15689</strain>
    </source>
</reference>
<comment type="caution">
    <text evidence="5">The sequence shown here is derived from an EMBL/GenBank/DDBJ whole genome shotgun (WGS) entry which is preliminary data.</text>
</comment>